<dbReference type="PROSITE" id="PS00775">
    <property type="entry name" value="GLYCOSYL_HYDROL_F3"/>
    <property type="match status" value="1"/>
</dbReference>
<evidence type="ECO:0000256" key="3">
    <source>
        <dbReference type="ARBA" id="ARBA00005336"/>
    </source>
</evidence>
<evidence type="ECO:0000256" key="7">
    <source>
        <dbReference type="ARBA" id="ARBA00022801"/>
    </source>
</evidence>
<dbReference type="InterPro" id="IPR036962">
    <property type="entry name" value="Glyco_hydro_3_N_sf"/>
</dbReference>
<comment type="similarity">
    <text evidence="3 13">Belongs to the glycosyl hydrolase 3 family.</text>
</comment>
<keyword evidence="8 13" id="KW-0326">Glycosidase</keyword>
<dbReference type="FunFam" id="3.40.50.1700:FF:000004">
    <property type="entry name" value="Periplasmic beta-glucosidase"/>
    <property type="match status" value="1"/>
</dbReference>
<dbReference type="InterPro" id="IPR002772">
    <property type="entry name" value="Glyco_hydro_3_C"/>
</dbReference>
<evidence type="ECO:0000256" key="5">
    <source>
        <dbReference type="ARBA" id="ARBA00022729"/>
    </source>
</evidence>
<dbReference type="GO" id="GO:0008422">
    <property type="term" value="F:beta-glucosidase activity"/>
    <property type="evidence" value="ECO:0007669"/>
    <property type="project" value="UniProtKB-EC"/>
</dbReference>
<evidence type="ECO:0000313" key="15">
    <source>
        <dbReference type="EMBL" id="API86809.1"/>
    </source>
</evidence>
<comment type="subcellular location">
    <subcellularLocation>
        <location evidence="2">Periplasm</location>
    </subcellularLocation>
</comment>
<evidence type="ECO:0000256" key="8">
    <source>
        <dbReference type="ARBA" id="ARBA00023295"/>
    </source>
</evidence>
<dbReference type="Gene3D" id="3.20.20.300">
    <property type="entry name" value="Glycoside hydrolase, family 3, N-terminal domain"/>
    <property type="match status" value="1"/>
</dbReference>
<dbReference type="InterPro" id="IPR051915">
    <property type="entry name" value="Cellulose_Degrad_GH3"/>
</dbReference>
<dbReference type="AlphaFoldDB" id="A0A1L4BSI5"/>
<evidence type="ECO:0000256" key="6">
    <source>
        <dbReference type="ARBA" id="ARBA00022764"/>
    </source>
</evidence>
<evidence type="ECO:0000256" key="9">
    <source>
        <dbReference type="ARBA" id="ARBA00031448"/>
    </source>
</evidence>
<protein>
    <recommendedName>
        <fullName evidence="12">Periplasmic beta-glucosidase</fullName>
        <ecNumber evidence="4">3.2.1.21</ecNumber>
    </recommendedName>
    <alternativeName>
        <fullName evidence="11">Beta-D-glucoside glucohydrolase</fullName>
    </alternativeName>
    <alternativeName>
        <fullName evidence="9">Cellobiase</fullName>
    </alternativeName>
    <alternativeName>
        <fullName evidence="10">Gentiobiase</fullName>
    </alternativeName>
</protein>
<feature type="domain" description="Fibronectin type III-like" evidence="14">
    <location>
        <begin position="699"/>
        <end position="768"/>
    </location>
</feature>
<dbReference type="InterPro" id="IPR036881">
    <property type="entry name" value="Glyco_hydro_3_C_sf"/>
</dbReference>
<dbReference type="PRINTS" id="PR00133">
    <property type="entry name" value="GLHYDRLASE3"/>
</dbReference>
<dbReference type="FunFam" id="3.20.20.300:FF:000005">
    <property type="entry name" value="Periplasmic beta-glucosidase"/>
    <property type="match status" value="1"/>
</dbReference>
<dbReference type="OrthoDB" id="9781691at2"/>
<name>A0A1L4BSI5_9GAMM</name>
<evidence type="ECO:0000256" key="10">
    <source>
        <dbReference type="ARBA" id="ARBA00032194"/>
    </source>
</evidence>
<dbReference type="InterPro" id="IPR013783">
    <property type="entry name" value="Ig-like_fold"/>
</dbReference>
<dbReference type="SUPFAM" id="SSF52279">
    <property type="entry name" value="Beta-D-glucan exohydrolase, C-terminal domain"/>
    <property type="match status" value="1"/>
</dbReference>
<keyword evidence="7 13" id="KW-0378">Hydrolase</keyword>
<dbReference type="EMBL" id="CP016796">
    <property type="protein sequence ID" value="API86809.1"/>
    <property type="molecule type" value="Genomic_DNA"/>
</dbReference>
<evidence type="ECO:0000256" key="11">
    <source>
        <dbReference type="ARBA" id="ARBA00032594"/>
    </source>
</evidence>
<dbReference type="SMART" id="SM01217">
    <property type="entry name" value="Fn3_like"/>
    <property type="match status" value="1"/>
</dbReference>
<dbReference type="EC" id="3.2.1.21" evidence="4"/>
<dbReference type="RefSeq" id="WP_072712320.1">
    <property type="nucleotide sequence ID" value="NZ_CP016796.1"/>
</dbReference>
<keyword evidence="16" id="KW-1185">Reference proteome</keyword>
<evidence type="ECO:0000256" key="4">
    <source>
        <dbReference type="ARBA" id="ARBA00012744"/>
    </source>
</evidence>
<dbReference type="Proteomes" id="UP000184222">
    <property type="component" value="Chromosome"/>
</dbReference>
<evidence type="ECO:0000313" key="16">
    <source>
        <dbReference type="Proteomes" id="UP000184222"/>
    </source>
</evidence>
<comment type="catalytic activity">
    <reaction evidence="1">
        <text>Hydrolysis of terminal, non-reducing beta-D-glucosyl residues with release of beta-D-glucose.</text>
        <dbReference type="EC" id="3.2.1.21"/>
    </reaction>
</comment>
<keyword evidence="6" id="KW-0574">Periplasm</keyword>
<dbReference type="InterPro" id="IPR001764">
    <property type="entry name" value="Glyco_hydro_3_N"/>
</dbReference>
<evidence type="ECO:0000256" key="1">
    <source>
        <dbReference type="ARBA" id="ARBA00000448"/>
    </source>
</evidence>
<dbReference type="Pfam" id="PF14310">
    <property type="entry name" value="Fn3-like"/>
    <property type="match status" value="1"/>
</dbReference>
<evidence type="ECO:0000256" key="2">
    <source>
        <dbReference type="ARBA" id="ARBA00004418"/>
    </source>
</evidence>
<dbReference type="InterPro" id="IPR019800">
    <property type="entry name" value="Glyco_hydro_3_AS"/>
</dbReference>
<evidence type="ECO:0000256" key="12">
    <source>
        <dbReference type="ARBA" id="ARBA00067498"/>
    </source>
</evidence>
<dbReference type="Gene3D" id="3.40.50.1700">
    <property type="entry name" value="Glycoside hydrolase family 3 C-terminal domain"/>
    <property type="match status" value="1"/>
</dbReference>
<reference evidence="15 16" key="1">
    <citation type="journal article" date="2016" name="Appl. Environ. Microbiol.">
        <title>Whole genome relationships among Francisella bacteria of diverse origin define new species and provide specific regions for detection.</title>
        <authorList>
            <person name="Challacombe J.F."/>
            <person name="Petersen J.M."/>
            <person name="Gallegos-Graves V."/>
            <person name="Hodge D."/>
            <person name="Pillai S."/>
            <person name="Kuske C.R."/>
        </authorList>
    </citation>
    <scope>NUCLEOTIDE SEQUENCE [LARGE SCALE GENOMIC DNA]</scope>
    <source>
        <strain evidence="16">TX07-7310</strain>
    </source>
</reference>
<dbReference type="Pfam" id="PF01915">
    <property type="entry name" value="Glyco_hydro_3_C"/>
    <property type="match status" value="1"/>
</dbReference>
<dbReference type="STRING" id="573570.F7310_05320"/>
<dbReference type="GO" id="GO:0042597">
    <property type="term" value="C:periplasmic space"/>
    <property type="evidence" value="ECO:0007669"/>
    <property type="project" value="UniProtKB-SubCell"/>
</dbReference>
<dbReference type="PANTHER" id="PTHR30620:SF16">
    <property type="entry name" value="LYSOSOMAL BETA GLUCOSIDASE"/>
    <property type="match status" value="1"/>
</dbReference>
<gene>
    <name evidence="15" type="ORF">F7310_05320</name>
</gene>
<dbReference type="InterPro" id="IPR026891">
    <property type="entry name" value="Fn3-like"/>
</dbReference>
<dbReference type="SUPFAM" id="SSF51445">
    <property type="entry name" value="(Trans)glycosidases"/>
    <property type="match status" value="1"/>
</dbReference>
<accession>A0A1L4BSI5</accession>
<proteinExistence type="inferred from homology"/>
<dbReference type="KEGG" id="frx:F7310_05320"/>
<dbReference type="Gene3D" id="2.60.40.10">
    <property type="entry name" value="Immunoglobulins"/>
    <property type="match status" value="1"/>
</dbReference>
<dbReference type="GO" id="GO:0009251">
    <property type="term" value="P:glucan catabolic process"/>
    <property type="evidence" value="ECO:0007669"/>
    <property type="project" value="TreeGrafter"/>
</dbReference>
<evidence type="ECO:0000259" key="14">
    <source>
        <dbReference type="SMART" id="SM01217"/>
    </source>
</evidence>
<dbReference type="Pfam" id="PF00933">
    <property type="entry name" value="Glyco_hydro_3"/>
    <property type="match status" value="1"/>
</dbReference>
<evidence type="ECO:0000256" key="13">
    <source>
        <dbReference type="RuleBase" id="RU361161"/>
    </source>
</evidence>
<organism evidence="15 16">
    <name type="scientific">Francisella uliginis</name>
    <dbReference type="NCBI Taxonomy" id="573570"/>
    <lineage>
        <taxon>Bacteria</taxon>
        <taxon>Pseudomonadati</taxon>
        <taxon>Pseudomonadota</taxon>
        <taxon>Gammaproteobacteria</taxon>
        <taxon>Thiotrichales</taxon>
        <taxon>Francisellaceae</taxon>
        <taxon>Francisella</taxon>
    </lineage>
</organism>
<dbReference type="PANTHER" id="PTHR30620">
    <property type="entry name" value="PERIPLASMIC BETA-GLUCOSIDASE-RELATED"/>
    <property type="match status" value="1"/>
</dbReference>
<sequence length="779" mass="86331">MKKVLSLAIIASICTSCSTTDIFSEKSQDSQSNKNIYNINEEKYESQADKLLSQMTLEEKLGQLNLVDGGQATTGVSKKQDFYKLIKEGKVGGIFNLKSPEDIKKAQEIAVNDTRLHIPLLIGMDIIHGYKTTFPIPLGLSTSWDLDMIQETARIAAIEASSQGINWTFSPMVDISRDPRWGRIAESSGEDTYLGSQIAKAMVRGYEMNDLADNTSLLACVKHFALYGAVEAGRDYNTVDMSKVKMYNQYLPPYKAAIDAGAGSVMAAFNDINGIPATENKWLMTDLLRDQWGFKGFVVSDYTGIPEMINHGVGKNLQQVSAEALNAGVDMDMVGNGYLTTLRKSLKEGKISMAEIDKAVKRILIAKFELGLFKNPYKNINAKDAKKVIFSAKHREFARKVGSESMVLLKNQNNLLPLKKYQTIAVIGPLANAANNMDGTWSITADQDKSISLLEGVKDEIGHQGKVLYAKGSNLSYSKTFEKDATMFGKSLGRNNETSKQLLKQALEIAKKSDVIIAALGESAEMSGESTSRSHIDIPKAQRDLLNVLLKTGKPVVLVLFNGRPLVLTQESKTVPAILDAWFLGSEAGLSIADILFGKVNPSGKLTASFPRDVGQIPIYYSHKNTGRPLTNKDSCRFEKYHSNYMDVCNSPLYPFGYGLSYTTFDISKPIQNKQVIKKGDKLIIKVDITNTGKYDGADVLQLYIHQKVRSITPPVKELKAFKKVFLKKGQTKTVTFELDVNDLKFYNNDLKYVYEPGEFEYFISDSSDGKFTNTFQVI</sequence>
<dbReference type="NCBIfam" id="NF011678">
    <property type="entry name" value="PRK15098.1"/>
    <property type="match status" value="1"/>
</dbReference>
<dbReference type="InterPro" id="IPR017853">
    <property type="entry name" value="GH"/>
</dbReference>
<dbReference type="FunFam" id="2.60.40.10:FF:000495">
    <property type="entry name" value="Periplasmic beta-glucosidase"/>
    <property type="match status" value="1"/>
</dbReference>
<keyword evidence="5" id="KW-0732">Signal</keyword>